<feature type="transmembrane region" description="Helical" evidence="1">
    <location>
        <begin position="434"/>
        <end position="454"/>
    </location>
</feature>
<name>A0A7W7BR91_9MICO</name>
<feature type="transmembrane region" description="Helical" evidence="1">
    <location>
        <begin position="461"/>
        <end position="481"/>
    </location>
</feature>
<feature type="transmembrane region" description="Helical" evidence="1">
    <location>
        <begin position="917"/>
        <end position="935"/>
    </location>
</feature>
<evidence type="ECO:0000313" key="3">
    <source>
        <dbReference type="Proteomes" id="UP000573729"/>
    </source>
</evidence>
<comment type="caution">
    <text evidence="2">The sequence shown here is derived from an EMBL/GenBank/DDBJ whole genome shotgun (WGS) entry which is preliminary data.</text>
</comment>
<dbReference type="EMBL" id="JACHMD010000001">
    <property type="protein sequence ID" value="MBB4666361.1"/>
    <property type="molecule type" value="Genomic_DNA"/>
</dbReference>
<accession>A0A7W7BR91</accession>
<feature type="transmembrane region" description="Helical" evidence="1">
    <location>
        <begin position="251"/>
        <end position="270"/>
    </location>
</feature>
<dbReference type="InterPro" id="IPR050834">
    <property type="entry name" value="Glycosyltransf_2"/>
</dbReference>
<proteinExistence type="predicted"/>
<dbReference type="AlphaFoldDB" id="A0A7W7BR91"/>
<dbReference type="SUPFAM" id="SSF53448">
    <property type="entry name" value="Nucleotide-diphospho-sugar transferases"/>
    <property type="match status" value="1"/>
</dbReference>
<evidence type="ECO:0000313" key="2">
    <source>
        <dbReference type="EMBL" id="MBB4666361.1"/>
    </source>
</evidence>
<feature type="transmembrane region" description="Helical" evidence="1">
    <location>
        <begin position="517"/>
        <end position="547"/>
    </location>
</feature>
<dbReference type="Gene3D" id="3.90.550.10">
    <property type="entry name" value="Spore Coat Polysaccharide Biosynthesis Protein SpsA, Chain A"/>
    <property type="match status" value="1"/>
</dbReference>
<keyword evidence="1" id="KW-1133">Transmembrane helix</keyword>
<dbReference type="Proteomes" id="UP000573729">
    <property type="component" value="Unassembled WGS sequence"/>
</dbReference>
<dbReference type="RefSeq" id="WP_184215889.1">
    <property type="nucleotide sequence ID" value="NZ_JACHMD010000001.1"/>
</dbReference>
<feature type="transmembrane region" description="Helical" evidence="1">
    <location>
        <begin position="290"/>
        <end position="306"/>
    </location>
</feature>
<gene>
    <name evidence="2" type="ORF">BKA24_001070</name>
</gene>
<dbReference type="GO" id="GO:0016740">
    <property type="term" value="F:transferase activity"/>
    <property type="evidence" value="ECO:0007669"/>
    <property type="project" value="UniProtKB-KW"/>
</dbReference>
<sequence length="955" mass="98200">MPARVHALLVVRPSGRGPTDLHLSRTLRALASQTRRADLLTVVLCGPDDRLRELAAESGAEAVIVASRGTSFAEALRLASRRVAGDAVWLLAQDTAPAPDALARLTGALETAPSVAMAAPKLVGWDDPAQIVSLGVTMTRTGRSVGLADGELDQGQHDAVEDVLGADVRGVLVRSQVWAALSGLDPALAGSDEGLDLGVRARLAGGRVTLAPGALVAVAGDGVAGAPTARTARARGRRAYAERTAQLHRRLAYAPSFAVVLHWLALLPLALWRSLGHLVAKHPGRIGPEWAAALTVLFRIPSLIRARRLISRVRRVSWTQLAPLRIGRRELQQRLDDGGPSAGSREELRFFSGGGAWVVLGALATSVLAFASLLAWPVLGGGALAPLRAGVIALWTDAAYGPRALGWDTTGPADPFAAVIAVIGSLSPAEPSRALVILWVLALPLAALGAWFAATRVTDRSVLRAAVAFAWAVAPTFLVALTDGRPAAVILHLTLPWLFYTGAAARRSWSSAGLASVLLAVAVACAPALAPAAAVLWLAGLVLTIALRRGRGAGRIAWLVVPTVAMFAPLAWRQISDGNPAGLLADPGRAIWAAPFGVEPLDRLLLVFGYPSADAAGWTAVLQGLFPEGSSVAWLALVFTAPVLLLAAAGPVLGRLVPAVLGVITALSGIVTAIVASGISVAVGLSGPVALWSGSALSLAWAGLLMSAAAGLDGVRRADGVTVRRGAPIAASVLIVFLAVGSLPTLSAPVRGEASIADGPASTLPAYVKTAGSEGERAGEQTATLVLTAGEDAGFTASVVWGASETLGGQTTLQSTRTALSDGDTALAHVTADLVSSADGDVVSVLARHGVAYVLIDEARDESDVARAARLNAQNVLDQRSDLISVGSTARGELWSVGGSIAERSADESAGPTGSRIALLQLGVIAIALLLAVPTRTSLRDARRHPRVIGSRRNA</sequence>
<feature type="transmembrane region" description="Helical" evidence="1">
    <location>
        <begin position="727"/>
        <end position="746"/>
    </location>
</feature>
<keyword evidence="1" id="KW-0812">Transmembrane</keyword>
<keyword evidence="3" id="KW-1185">Reference proteome</keyword>
<keyword evidence="2" id="KW-0808">Transferase</keyword>
<feature type="transmembrane region" description="Helical" evidence="1">
    <location>
        <begin position="355"/>
        <end position="379"/>
    </location>
</feature>
<feature type="transmembrane region" description="Helical" evidence="1">
    <location>
        <begin position="632"/>
        <end position="653"/>
    </location>
</feature>
<dbReference type="PANTHER" id="PTHR43685">
    <property type="entry name" value="GLYCOSYLTRANSFERASE"/>
    <property type="match status" value="1"/>
</dbReference>
<reference evidence="2 3" key="1">
    <citation type="submission" date="2020-08" db="EMBL/GenBank/DDBJ databases">
        <title>Sequencing the genomes of 1000 actinobacteria strains.</title>
        <authorList>
            <person name="Klenk H.-P."/>
        </authorList>
    </citation>
    <scope>NUCLEOTIDE SEQUENCE [LARGE SCALE GENOMIC DNA]</scope>
    <source>
        <strain evidence="2 3">DSM 24947</strain>
    </source>
</reference>
<evidence type="ECO:0000256" key="1">
    <source>
        <dbReference type="SAM" id="Phobius"/>
    </source>
</evidence>
<feature type="transmembrane region" description="Helical" evidence="1">
    <location>
        <begin position="689"/>
        <end position="715"/>
    </location>
</feature>
<feature type="transmembrane region" description="Helical" evidence="1">
    <location>
        <begin position="553"/>
        <end position="572"/>
    </location>
</feature>
<dbReference type="InterPro" id="IPR029044">
    <property type="entry name" value="Nucleotide-diphossugar_trans"/>
</dbReference>
<feature type="transmembrane region" description="Helical" evidence="1">
    <location>
        <begin position="660"/>
        <end position="683"/>
    </location>
</feature>
<organism evidence="2 3">
    <name type="scientific">Microbacterium marinum</name>
    <dbReference type="NCBI Taxonomy" id="421115"/>
    <lineage>
        <taxon>Bacteria</taxon>
        <taxon>Bacillati</taxon>
        <taxon>Actinomycetota</taxon>
        <taxon>Actinomycetes</taxon>
        <taxon>Micrococcales</taxon>
        <taxon>Microbacteriaceae</taxon>
        <taxon>Microbacterium</taxon>
    </lineage>
</organism>
<keyword evidence="1" id="KW-0472">Membrane</keyword>
<protein>
    <submittedName>
        <fullName evidence="2">GT2 family glycosyltransferase</fullName>
    </submittedName>
</protein>
<dbReference type="PANTHER" id="PTHR43685:SF3">
    <property type="entry name" value="SLR2126 PROTEIN"/>
    <property type="match status" value="1"/>
</dbReference>
<dbReference type="Pfam" id="PF13641">
    <property type="entry name" value="Glyco_tranf_2_3"/>
    <property type="match status" value="1"/>
</dbReference>